<keyword evidence="1" id="KW-0472">Membrane</keyword>
<accession>A0A6J7I0A3</accession>
<gene>
    <name evidence="2" type="ORF">UFOPK3610_01586</name>
</gene>
<reference evidence="2" key="1">
    <citation type="submission" date="2020-05" db="EMBL/GenBank/DDBJ databases">
        <authorList>
            <person name="Chiriac C."/>
            <person name="Salcher M."/>
            <person name="Ghai R."/>
            <person name="Kavagutti S V."/>
        </authorList>
    </citation>
    <scope>NUCLEOTIDE SEQUENCE</scope>
</reference>
<evidence type="ECO:0000256" key="1">
    <source>
        <dbReference type="SAM" id="Phobius"/>
    </source>
</evidence>
<name>A0A6J7I0A3_9ZZZZ</name>
<dbReference type="Gene3D" id="2.180.10.10">
    <property type="entry name" value="RHS repeat-associated core"/>
    <property type="match status" value="1"/>
</dbReference>
<evidence type="ECO:0000313" key="2">
    <source>
        <dbReference type="EMBL" id="CAB4924198.1"/>
    </source>
</evidence>
<proteinExistence type="predicted"/>
<keyword evidence="1" id="KW-0812">Transmembrane</keyword>
<dbReference type="EMBL" id="CAFBMR010000085">
    <property type="protein sequence ID" value="CAB4924198.1"/>
    <property type="molecule type" value="Genomic_DNA"/>
</dbReference>
<protein>
    <submittedName>
        <fullName evidence="2">Unannotated protein</fullName>
    </submittedName>
</protein>
<organism evidence="2">
    <name type="scientific">freshwater metagenome</name>
    <dbReference type="NCBI Taxonomy" id="449393"/>
    <lineage>
        <taxon>unclassified sequences</taxon>
        <taxon>metagenomes</taxon>
        <taxon>ecological metagenomes</taxon>
    </lineage>
</organism>
<dbReference type="AlphaFoldDB" id="A0A6J7I0A3"/>
<feature type="transmembrane region" description="Helical" evidence="1">
    <location>
        <begin position="483"/>
        <end position="507"/>
    </location>
</feature>
<keyword evidence="1" id="KW-1133">Transmembrane helix</keyword>
<sequence>MNASRVSTRNDSVLTSNLRVGCFLERIHAGSSPQVRRVASVSATQGTTTVYAASYAYNQGSEHRGLPTSITYSGLPAAITATYDGDGALVTQTLPQVSGGGGTITQAWARDPAGNTTAMEYTQAGLPFGVSDTVEVDPAGRWAGESQSAGSWTRDYSYDPAGRLMEVTHDDGVSCVTHTYGFDVNSNRTATGSFPDAGGATPTDICQSTTGTVSSSAFSAADRPTTLNGVNVASTYDAFGRTTSLAAALAPSGTAVSSIGYYVNDLVRTMTSAGVNKTWTLDGAGRLACQRSKPTTTTDSSACGATTTASVVDTVNHYLDASSDSPAWTLTNTAGTPTIVSYFTGFDGTLIAELSGSTIDYQLASIHGDIVATCSTSAAGSYDGTTITADEYGNTDVAARYAWLGGKQRSQDGSAGLILMGVRLYNTVTGLFLTPDPIRGGNDNSYGYPVEPLGRLDLRGMCWGWGCEWISENADLIMDVATFAAAGVCIAFTAGACAVAVSAAFVIRTAVRLSRDEGLTDANSRVIMADAIVTAMTAGISAGFRAGTGSMKDAPKSMKLTTLAFKMAKHVVMAPYVFSNHFYNKHRELW</sequence>